<dbReference type="Proteomes" id="UP001152622">
    <property type="component" value="Chromosome 6"/>
</dbReference>
<proteinExistence type="predicted"/>
<comment type="caution">
    <text evidence="2">The sequence shown here is derived from an EMBL/GenBank/DDBJ whole genome shotgun (WGS) entry which is preliminary data.</text>
</comment>
<accession>A0A9Q1FEY8</accession>
<gene>
    <name evidence="2" type="ORF">SKAU_G00197850</name>
</gene>
<evidence type="ECO:0000256" key="1">
    <source>
        <dbReference type="SAM" id="MobiDB-lite"/>
    </source>
</evidence>
<dbReference type="AlphaFoldDB" id="A0A9Q1FEY8"/>
<evidence type="ECO:0000313" key="2">
    <source>
        <dbReference type="EMBL" id="KAJ8356991.1"/>
    </source>
</evidence>
<sequence length="107" mass="11844">MNGTAEAVQVQLPFHRVPRHAHSPRSDSMADVRRKTEAGKPIRHCPGNRSEPLFDPRWKGSPRRSRGDETPRLILSVNTATASSGDETLNLLTHQTSIPLPPSTQCE</sequence>
<keyword evidence="3" id="KW-1185">Reference proteome</keyword>
<feature type="region of interest" description="Disordered" evidence="1">
    <location>
        <begin position="15"/>
        <end position="107"/>
    </location>
</feature>
<feature type="compositionally biased region" description="Basic and acidic residues" evidence="1">
    <location>
        <begin position="24"/>
        <end position="40"/>
    </location>
</feature>
<protein>
    <submittedName>
        <fullName evidence="2">Uncharacterized protein</fullName>
    </submittedName>
</protein>
<dbReference type="EMBL" id="JAINUF010000006">
    <property type="protein sequence ID" value="KAJ8356991.1"/>
    <property type="molecule type" value="Genomic_DNA"/>
</dbReference>
<evidence type="ECO:0000313" key="3">
    <source>
        <dbReference type="Proteomes" id="UP001152622"/>
    </source>
</evidence>
<name>A0A9Q1FEY8_SYNKA</name>
<feature type="compositionally biased region" description="Polar residues" evidence="1">
    <location>
        <begin position="76"/>
        <end position="107"/>
    </location>
</feature>
<reference evidence="2" key="1">
    <citation type="journal article" date="2023" name="Science">
        <title>Genome structures resolve the early diversification of teleost fishes.</title>
        <authorList>
            <person name="Parey E."/>
            <person name="Louis A."/>
            <person name="Montfort J."/>
            <person name="Bouchez O."/>
            <person name="Roques C."/>
            <person name="Iampietro C."/>
            <person name="Lluch J."/>
            <person name="Castinel A."/>
            <person name="Donnadieu C."/>
            <person name="Desvignes T."/>
            <person name="Floi Bucao C."/>
            <person name="Jouanno E."/>
            <person name="Wen M."/>
            <person name="Mejri S."/>
            <person name="Dirks R."/>
            <person name="Jansen H."/>
            <person name="Henkel C."/>
            <person name="Chen W.J."/>
            <person name="Zahm M."/>
            <person name="Cabau C."/>
            <person name="Klopp C."/>
            <person name="Thompson A.W."/>
            <person name="Robinson-Rechavi M."/>
            <person name="Braasch I."/>
            <person name="Lecointre G."/>
            <person name="Bobe J."/>
            <person name="Postlethwait J.H."/>
            <person name="Berthelot C."/>
            <person name="Roest Crollius H."/>
            <person name="Guiguen Y."/>
        </authorList>
    </citation>
    <scope>NUCLEOTIDE SEQUENCE</scope>
    <source>
        <strain evidence="2">WJC10195</strain>
    </source>
</reference>
<organism evidence="2 3">
    <name type="scientific">Synaphobranchus kaupii</name>
    <name type="common">Kaup's arrowtooth eel</name>
    <dbReference type="NCBI Taxonomy" id="118154"/>
    <lineage>
        <taxon>Eukaryota</taxon>
        <taxon>Metazoa</taxon>
        <taxon>Chordata</taxon>
        <taxon>Craniata</taxon>
        <taxon>Vertebrata</taxon>
        <taxon>Euteleostomi</taxon>
        <taxon>Actinopterygii</taxon>
        <taxon>Neopterygii</taxon>
        <taxon>Teleostei</taxon>
        <taxon>Anguilliformes</taxon>
        <taxon>Synaphobranchidae</taxon>
        <taxon>Synaphobranchus</taxon>
    </lineage>
</organism>